<accession>A0A9W6YJV9</accession>
<sequence length="158" mass="17408">MEETRAAAAARARVIGADMLHNLRSNQETATRQLRENARLLQRSASNTVDDLKKRAHQSAAEATSAAQERVRSSVSEGAQKLRETSSSVVEAIDPRASARRVRNKLVMLGFIGIFLYGFGSAMPHAMAKYTLERAKMDGKTVEQAEEAATRESEEMNE</sequence>
<comment type="caution">
    <text evidence="3">The sequence shown here is derived from an EMBL/GenBank/DDBJ whole genome shotgun (WGS) entry which is preliminary data.</text>
</comment>
<evidence type="ECO:0000256" key="1">
    <source>
        <dbReference type="SAM" id="MobiDB-lite"/>
    </source>
</evidence>
<reference evidence="3" key="1">
    <citation type="submission" date="2023-04" db="EMBL/GenBank/DDBJ databases">
        <title>Phytophthora lilii NBRC 32176.</title>
        <authorList>
            <person name="Ichikawa N."/>
            <person name="Sato H."/>
            <person name="Tonouchi N."/>
        </authorList>
    </citation>
    <scope>NUCLEOTIDE SEQUENCE</scope>
    <source>
        <strain evidence="3">NBRC 32176</strain>
    </source>
</reference>
<evidence type="ECO:0000313" key="4">
    <source>
        <dbReference type="Proteomes" id="UP001165083"/>
    </source>
</evidence>
<dbReference type="OrthoDB" id="79718at2759"/>
<feature type="compositionally biased region" description="Low complexity" evidence="1">
    <location>
        <begin position="58"/>
        <end position="68"/>
    </location>
</feature>
<name>A0A9W6YJV9_9STRA</name>
<dbReference type="AlphaFoldDB" id="A0A9W6YJV9"/>
<gene>
    <name evidence="3" type="ORF">Plil01_001803000</name>
</gene>
<feature type="transmembrane region" description="Helical" evidence="2">
    <location>
        <begin position="106"/>
        <end position="127"/>
    </location>
</feature>
<keyword evidence="4" id="KW-1185">Reference proteome</keyword>
<dbReference type="EMBL" id="BSXW01012462">
    <property type="protein sequence ID" value="GMF65349.1"/>
    <property type="molecule type" value="Genomic_DNA"/>
</dbReference>
<keyword evidence="2" id="KW-1133">Transmembrane helix</keyword>
<dbReference type="Proteomes" id="UP001165083">
    <property type="component" value="Unassembled WGS sequence"/>
</dbReference>
<feature type="region of interest" description="Disordered" evidence="1">
    <location>
        <begin position="42"/>
        <end position="90"/>
    </location>
</feature>
<evidence type="ECO:0000256" key="2">
    <source>
        <dbReference type="SAM" id="Phobius"/>
    </source>
</evidence>
<keyword evidence="2" id="KW-0472">Membrane</keyword>
<evidence type="ECO:0000313" key="3">
    <source>
        <dbReference type="EMBL" id="GMF65349.1"/>
    </source>
</evidence>
<organism evidence="3 4">
    <name type="scientific">Phytophthora lilii</name>
    <dbReference type="NCBI Taxonomy" id="2077276"/>
    <lineage>
        <taxon>Eukaryota</taxon>
        <taxon>Sar</taxon>
        <taxon>Stramenopiles</taxon>
        <taxon>Oomycota</taxon>
        <taxon>Peronosporomycetes</taxon>
        <taxon>Peronosporales</taxon>
        <taxon>Peronosporaceae</taxon>
        <taxon>Phytophthora</taxon>
    </lineage>
</organism>
<keyword evidence="2" id="KW-0812">Transmembrane</keyword>
<protein>
    <submittedName>
        <fullName evidence="3">Unnamed protein product</fullName>
    </submittedName>
</protein>
<proteinExistence type="predicted"/>